<comment type="similarity">
    <text evidence="1">Belongs to the serpin family. Ov-serpin subfamily.</text>
</comment>
<reference evidence="5" key="1">
    <citation type="submission" date="2025-08" db="UniProtKB">
        <authorList>
            <consortium name="Ensembl"/>
        </authorList>
    </citation>
    <scope>IDENTIFICATION</scope>
</reference>
<dbReference type="FunFam" id="2.10.310.10:FF:000001">
    <property type="entry name" value="Serpin family A member 1"/>
    <property type="match status" value="1"/>
</dbReference>
<dbReference type="GO" id="GO:0004867">
    <property type="term" value="F:serine-type endopeptidase inhibitor activity"/>
    <property type="evidence" value="ECO:0007669"/>
    <property type="project" value="UniProtKB-KW"/>
</dbReference>
<dbReference type="InterPro" id="IPR036186">
    <property type="entry name" value="Serpin_sf"/>
</dbReference>
<dbReference type="InterPro" id="IPR042178">
    <property type="entry name" value="Serpin_sf_1"/>
</dbReference>
<dbReference type="PANTHER" id="PTHR11461">
    <property type="entry name" value="SERINE PROTEASE INHIBITOR, SERPIN"/>
    <property type="match status" value="1"/>
</dbReference>
<evidence type="ECO:0000313" key="6">
    <source>
        <dbReference type="Proteomes" id="UP000694425"/>
    </source>
</evidence>
<dbReference type="SMART" id="SM00093">
    <property type="entry name" value="SERPIN"/>
    <property type="match status" value="1"/>
</dbReference>
<dbReference type="GO" id="GO:0005615">
    <property type="term" value="C:extracellular space"/>
    <property type="evidence" value="ECO:0007669"/>
    <property type="project" value="InterPro"/>
</dbReference>
<reference evidence="5" key="2">
    <citation type="submission" date="2025-09" db="UniProtKB">
        <authorList>
            <consortium name="Ensembl"/>
        </authorList>
    </citation>
    <scope>IDENTIFICATION</scope>
</reference>
<proteinExistence type="inferred from homology"/>
<evidence type="ECO:0000259" key="4">
    <source>
        <dbReference type="SMART" id="SM00093"/>
    </source>
</evidence>
<dbReference type="SUPFAM" id="SSF56574">
    <property type="entry name" value="Serpins"/>
    <property type="match status" value="1"/>
</dbReference>
<evidence type="ECO:0000256" key="3">
    <source>
        <dbReference type="ARBA" id="ARBA00022900"/>
    </source>
</evidence>
<evidence type="ECO:0000313" key="5">
    <source>
        <dbReference type="Ensembl" id="ENSNVIP00000017152.1"/>
    </source>
</evidence>
<keyword evidence="2" id="KW-0646">Protease inhibitor</keyword>
<dbReference type="InterPro" id="IPR023795">
    <property type="entry name" value="Serpin_CS"/>
</dbReference>
<dbReference type="Gene3D" id="2.30.39.10">
    <property type="entry name" value="Alpha-1-antitrypsin, domain 1"/>
    <property type="match status" value="1"/>
</dbReference>
<evidence type="ECO:0000256" key="1">
    <source>
        <dbReference type="ARBA" id="ARBA00006426"/>
    </source>
</evidence>
<keyword evidence="3" id="KW-0722">Serine protease inhibitor</keyword>
<accession>A0A8C7B152</accession>
<dbReference type="InterPro" id="IPR000215">
    <property type="entry name" value="Serpin_fam"/>
</dbReference>
<dbReference type="Pfam" id="PF00079">
    <property type="entry name" value="Serpin"/>
    <property type="match status" value="1"/>
</dbReference>
<feature type="domain" description="Serpin" evidence="4">
    <location>
        <begin position="13"/>
        <end position="355"/>
    </location>
</feature>
<dbReference type="GeneTree" id="ENSGT00940000162214"/>
<protein>
    <submittedName>
        <fullName evidence="5">Serpin family B member 13</fullName>
    </submittedName>
</protein>
<name>A0A8C7B152_NEOVI</name>
<dbReference type="InterPro" id="IPR042185">
    <property type="entry name" value="Serpin_sf_2"/>
</dbReference>
<keyword evidence="6" id="KW-1185">Reference proteome</keyword>
<dbReference type="Gene3D" id="3.30.497.10">
    <property type="entry name" value="Antithrombin, subunit I, domain 2"/>
    <property type="match status" value="2"/>
</dbReference>
<organism evidence="5 6">
    <name type="scientific">Neovison vison</name>
    <name type="common">American mink</name>
    <name type="synonym">Mustela vison</name>
    <dbReference type="NCBI Taxonomy" id="452646"/>
    <lineage>
        <taxon>Eukaryota</taxon>
        <taxon>Metazoa</taxon>
        <taxon>Chordata</taxon>
        <taxon>Craniata</taxon>
        <taxon>Vertebrata</taxon>
        <taxon>Euteleostomi</taxon>
        <taxon>Mammalia</taxon>
        <taxon>Eutheria</taxon>
        <taxon>Laurasiatheria</taxon>
        <taxon>Carnivora</taxon>
        <taxon>Caniformia</taxon>
        <taxon>Musteloidea</taxon>
        <taxon>Mustelidae</taxon>
        <taxon>Mustelinae</taxon>
        <taxon>Neogale</taxon>
    </lineage>
</organism>
<dbReference type="Ensembl" id="ENSNVIT00000019999.1">
    <property type="protein sequence ID" value="ENSNVIP00000017152.1"/>
    <property type="gene ID" value="ENSNVIG00000013138.1"/>
</dbReference>
<dbReference type="PANTHER" id="PTHR11461:SF161">
    <property type="entry name" value="SERPIN B13"/>
    <property type="match status" value="1"/>
</dbReference>
<dbReference type="PROSITE" id="PS00284">
    <property type="entry name" value="SERPIN"/>
    <property type="match status" value="1"/>
</dbReference>
<dbReference type="Proteomes" id="UP000694425">
    <property type="component" value="Unplaced"/>
</dbReference>
<dbReference type="InterPro" id="IPR023796">
    <property type="entry name" value="Serpin_dom"/>
</dbReference>
<evidence type="ECO:0000256" key="2">
    <source>
        <dbReference type="ARBA" id="ARBA00022690"/>
    </source>
</evidence>
<sequence>MDSPGAAYTQFGFSLFQKLNKIQDGNIFFSPVGISAAIGMLILEAREAASVQLQKVGRLSLLSHMGWLLGAASQHYFEMGLGNREYYVEKYCHASLEPVDFVNAADETRKKINSWVESQTNEKIKDLFPDGSLNSFTKLVLVNIVYFKGQWDREFKKENTKEEEFWLNKSTSKSVPMMTQCHSFSFTFLEDLQAQILGIPYKNNDLSMFVLLPNDIDGLDKIIDQITPEKLIEWTSPGHMKERTVILHLPRFEVEDGYDLEAVLSAMGLGEAFSVCGADYPGMSSHSRLHAQKFLHRSFVVVTEEGTESSAATGVGFALTSAPGCEHFHCNHPFLFFIKHQESNSILFFGRFSSP</sequence>
<dbReference type="AlphaFoldDB" id="A0A8C7B152"/>
<dbReference type="FunFam" id="2.30.39.10:FF:000001">
    <property type="entry name" value="Serpin family B member 2"/>
    <property type="match status" value="1"/>
</dbReference>